<dbReference type="EMBL" id="JBBMFP010000028">
    <property type="protein sequence ID" value="MEQ2433828.1"/>
    <property type="molecule type" value="Genomic_DNA"/>
</dbReference>
<proteinExistence type="predicted"/>
<evidence type="ECO:0000313" key="2">
    <source>
        <dbReference type="Proteomes" id="UP001457898"/>
    </source>
</evidence>
<dbReference type="PANTHER" id="PTHR12216">
    <property type="entry name" value="UROCANATE HYDRATASE"/>
    <property type="match status" value="1"/>
</dbReference>
<comment type="caution">
    <text evidence="1">The sequence shown here is derived from an EMBL/GenBank/DDBJ whole genome shotgun (WGS) entry which is preliminary data.</text>
</comment>
<accession>A0ABV1DTX3</accession>
<dbReference type="Proteomes" id="UP001457898">
    <property type="component" value="Unassembled WGS sequence"/>
</dbReference>
<organism evidence="1 2">
    <name type="scientific">Blautia caccae</name>
    <dbReference type="NCBI Taxonomy" id="3133175"/>
    <lineage>
        <taxon>Bacteria</taxon>
        <taxon>Bacillati</taxon>
        <taxon>Bacillota</taxon>
        <taxon>Clostridia</taxon>
        <taxon>Lachnospirales</taxon>
        <taxon>Lachnospiraceae</taxon>
        <taxon>Blautia</taxon>
    </lineage>
</organism>
<dbReference type="PANTHER" id="PTHR12216:SF3">
    <property type="entry name" value="UROCANATE HYDRATASE"/>
    <property type="match status" value="1"/>
</dbReference>
<dbReference type="InterPro" id="IPR023637">
    <property type="entry name" value="Urocanase-like"/>
</dbReference>
<name>A0ABV1DTX3_9FIRM</name>
<keyword evidence="2" id="KW-1185">Reference proteome</keyword>
<gene>
    <name evidence="1" type="ORF">WMO65_22805</name>
</gene>
<sequence>MNNAEIGKAMVIKLDPVLPEYPTFKEGVRRAPKRELTLNKREIKLAVANALRYVPEELHEQLAPEFLDEL</sequence>
<evidence type="ECO:0000313" key="1">
    <source>
        <dbReference type="EMBL" id="MEQ2433828.1"/>
    </source>
</evidence>
<feature type="non-terminal residue" evidence="1">
    <location>
        <position position="70"/>
    </location>
</feature>
<reference evidence="1 2" key="1">
    <citation type="submission" date="2024-03" db="EMBL/GenBank/DDBJ databases">
        <title>Human intestinal bacterial collection.</title>
        <authorList>
            <person name="Pauvert C."/>
            <person name="Hitch T.C.A."/>
            <person name="Clavel T."/>
        </authorList>
    </citation>
    <scope>NUCLEOTIDE SEQUENCE [LARGE SCALE GENOMIC DNA]</scope>
    <source>
        <strain evidence="1 2">CLA-SR-H028</strain>
    </source>
</reference>
<protein>
    <submittedName>
        <fullName evidence="1">Urocanate hydratase</fullName>
    </submittedName>
</protein>